<protein>
    <submittedName>
        <fullName evidence="1">Uncharacterized protein</fullName>
    </submittedName>
</protein>
<gene>
    <name evidence="1" type="ORF">FA15DRAFT_682285</name>
</gene>
<evidence type="ECO:0000313" key="1">
    <source>
        <dbReference type="EMBL" id="TFK21027.1"/>
    </source>
</evidence>
<organism evidence="1 2">
    <name type="scientific">Coprinopsis marcescibilis</name>
    <name type="common">Agaric fungus</name>
    <name type="synonym">Psathyrella marcescibilis</name>
    <dbReference type="NCBI Taxonomy" id="230819"/>
    <lineage>
        <taxon>Eukaryota</taxon>
        <taxon>Fungi</taxon>
        <taxon>Dikarya</taxon>
        <taxon>Basidiomycota</taxon>
        <taxon>Agaricomycotina</taxon>
        <taxon>Agaricomycetes</taxon>
        <taxon>Agaricomycetidae</taxon>
        <taxon>Agaricales</taxon>
        <taxon>Agaricineae</taxon>
        <taxon>Psathyrellaceae</taxon>
        <taxon>Coprinopsis</taxon>
    </lineage>
</organism>
<dbReference type="Pfam" id="PF20414">
    <property type="entry name" value="DUF6698"/>
    <property type="match status" value="1"/>
</dbReference>
<dbReference type="Proteomes" id="UP000307440">
    <property type="component" value="Unassembled WGS sequence"/>
</dbReference>
<sequence>MTTHSNRATDPLMYHGRHFGHTIRAFCRIHTLLWHGINTTIQLELGQLEEADLSEVNADETAHVDNRSESKEYKIYCQLLGLSAKLEEQLMNGSETDIFTIANLLTKGASNSRSDDTRALKVIIVAWITPPNANLVPPLKGNVKTDRGFYHDMTGKLLCPATMNWEDTTVRNGLRSGQIIPNGDQWPLFLYQNHQYNHDKPWNGLMRGHLLIEAFKHTFTSPSSVENPQQATQLSNSSIHGMKASSSSIFNSLLPPKVRFALSSSLTFTRTDTITDSERLYNTLLEFLEDPEEHVEVKALVSWWNM</sequence>
<dbReference type="InterPro" id="IPR046521">
    <property type="entry name" value="DUF6698"/>
</dbReference>
<dbReference type="STRING" id="230819.A0A5C3KM04"/>
<evidence type="ECO:0000313" key="2">
    <source>
        <dbReference type="Proteomes" id="UP000307440"/>
    </source>
</evidence>
<dbReference type="EMBL" id="ML210281">
    <property type="protein sequence ID" value="TFK21027.1"/>
    <property type="molecule type" value="Genomic_DNA"/>
</dbReference>
<dbReference type="OrthoDB" id="3160134at2759"/>
<dbReference type="AlphaFoldDB" id="A0A5C3KM04"/>
<keyword evidence="2" id="KW-1185">Reference proteome</keyword>
<reference evidence="1 2" key="1">
    <citation type="journal article" date="2019" name="Nat. Ecol. Evol.">
        <title>Megaphylogeny resolves global patterns of mushroom evolution.</title>
        <authorList>
            <person name="Varga T."/>
            <person name="Krizsan K."/>
            <person name="Foldi C."/>
            <person name="Dima B."/>
            <person name="Sanchez-Garcia M."/>
            <person name="Sanchez-Ramirez S."/>
            <person name="Szollosi G.J."/>
            <person name="Szarkandi J.G."/>
            <person name="Papp V."/>
            <person name="Albert L."/>
            <person name="Andreopoulos W."/>
            <person name="Angelini C."/>
            <person name="Antonin V."/>
            <person name="Barry K.W."/>
            <person name="Bougher N.L."/>
            <person name="Buchanan P."/>
            <person name="Buyck B."/>
            <person name="Bense V."/>
            <person name="Catcheside P."/>
            <person name="Chovatia M."/>
            <person name="Cooper J."/>
            <person name="Damon W."/>
            <person name="Desjardin D."/>
            <person name="Finy P."/>
            <person name="Geml J."/>
            <person name="Haridas S."/>
            <person name="Hughes K."/>
            <person name="Justo A."/>
            <person name="Karasinski D."/>
            <person name="Kautmanova I."/>
            <person name="Kiss B."/>
            <person name="Kocsube S."/>
            <person name="Kotiranta H."/>
            <person name="LaButti K.M."/>
            <person name="Lechner B.E."/>
            <person name="Liimatainen K."/>
            <person name="Lipzen A."/>
            <person name="Lukacs Z."/>
            <person name="Mihaltcheva S."/>
            <person name="Morgado L.N."/>
            <person name="Niskanen T."/>
            <person name="Noordeloos M.E."/>
            <person name="Ohm R.A."/>
            <person name="Ortiz-Santana B."/>
            <person name="Ovrebo C."/>
            <person name="Racz N."/>
            <person name="Riley R."/>
            <person name="Savchenko A."/>
            <person name="Shiryaev A."/>
            <person name="Soop K."/>
            <person name="Spirin V."/>
            <person name="Szebenyi C."/>
            <person name="Tomsovsky M."/>
            <person name="Tulloss R.E."/>
            <person name="Uehling J."/>
            <person name="Grigoriev I.V."/>
            <person name="Vagvolgyi C."/>
            <person name="Papp T."/>
            <person name="Martin F.M."/>
            <person name="Miettinen O."/>
            <person name="Hibbett D.S."/>
            <person name="Nagy L.G."/>
        </authorList>
    </citation>
    <scope>NUCLEOTIDE SEQUENCE [LARGE SCALE GENOMIC DNA]</scope>
    <source>
        <strain evidence="1 2">CBS 121175</strain>
    </source>
</reference>
<accession>A0A5C3KM04</accession>
<proteinExistence type="predicted"/>
<name>A0A5C3KM04_COPMA</name>